<evidence type="ECO:0000313" key="2">
    <source>
        <dbReference type="EMBL" id="MDR7356266.1"/>
    </source>
</evidence>
<reference evidence="2 3" key="1">
    <citation type="submission" date="2023-07" db="EMBL/GenBank/DDBJ databases">
        <title>Sequencing the genomes of 1000 actinobacteria strains.</title>
        <authorList>
            <person name="Klenk H.-P."/>
        </authorList>
    </citation>
    <scope>NUCLEOTIDE SEQUENCE [LARGE SCALE GENOMIC DNA]</scope>
    <source>
        <strain evidence="2 3">DSM 44508</strain>
    </source>
</reference>
<dbReference type="SUPFAM" id="SSF56112">
    <property type="entry name" value="Protein kinase-like (PK-like)"/>
    <property type="match status" value="1"/>
</dbReference>
<evidence type="ECO:0000313" key="3">
    <source>
        <dbReference type="Proteomes" id="UP001183619"/>
    </source>
</evidence>
<protein>
    <recommendedName>
        <fullName evidence="1">Aminoglycoside phosphotransferase domain-containing protein</fullName>
    </recommendedName>
</protein>
<dbReference type="RefSeq" id="WP_277104340.1">
    <property type="nucleotide sequence ID" value="NZ_BAAAJS010000067.1"/>
</dbReference>
<name>A0ABU2BCA5_9CORY</name>
<dbReference type="Pfam" id="PF01636">
    <property type="entry name" value="APH"/>
    <property type="match status" value="1"/>
</dbReference>
<organism evidence="2 3">
    <name type="scientific">Corynebacterium felinum</name>
    <dbReference type="NCBI Taxonomy" id="131318"/>
    <lineage>
        <taxon>Bacteria</taxon>
        <taxon>Bacillati</taxon>
        <taxon>Actinomycetota</taxon>
        <taxon>Actinomycetes</taxon>
        <taxon>Mycobacteriales</taxon>
        <taxon>Corynebacteriaceae</taxon>
        <taxon>Corynebacterium</taxon>
    </lineage>
</organism>
<dbReference type="EMBL" id="JAVDYF010000001">
    <property type="protein sequence ID" value="MDR7356266.1"/>
    <property type="molecule type" value="Genomic_DNA"/>
</dbReference>
<accession>A0ABU2BCA5</accession>
<dbReference type="Gene3D" id="3.90.1200.10">
    <property type="match status" value="1"/>
</dbReference>
<proteinExistence type="predicted"/>
<sequence>MREVLFSLPSVVRAWPQLKTNSVVFEQIIDGQLRAGAIDADGVVRLVPFGCDEALPELAPHEGLVVHRLNKRAVVVNRAAGVVVKHVRKGVGPDYSALAKAAGFRAASVVRSAASVVEYELLPGDTLCALGDASVPGWERFVELWPKFARGAGVGLSSHDAGDELGVLRHWLNQVEHFGMLDAHSCQRLARSVDALAGELLKPADPCVVLHRDLHDKQLLWDGSQLSVLDLDTVAFGEAALDVGNVLAHVELRGFQKVYSDSVQARISQAVRELADSLVISPSRLQAYTQAARLRLCCVYAFRPSAQPFINQWISHSVKE</sequence>
<comment type="caution">
    <text evidence="2">The sequence shown here is derived from an EMBL/GenBank/DDBJ whole genome shotgun (WGS) entry which is preliminary data.</text>
</comment>
<feature type="domain" description="Aminoglycoside phosphotransferase" evidence="1">
    <location>
        <begin position="187"/>
        <end position="251"/>
    </location>
</feature>
<dbReference type="Proteomes" id="UP001183619">
    <property type="component" value="Unassembled WGS sequence"/>
</dbReference>
<gene>
    <name evidence="2" type="ORF">J2S37_002804</name>
</gene>
<evidence type="ECO:0000259" key="1">
    <source>
        <dbReference type="Pfam" id="PF01636"/>
    </source>
</evidence>
<dbReference type="InterPro" id="IPR011009">
    <property type="entry name" value="Kinase-like_dom_sf"/>
</dbReference>
<keyword evidence="3" id="KW-1185">Reference proteome</keyword>
<dbReference type="InterPro" id="IPR002575">
    <property type="entry name" value="Aminoglycoside_PTrfase"/>
</dbReference>